<gene>
    <name evidence="1" type="ORF">EZS27_016469</name>
</gene>
<evidence type="ECO:0000313" key="1">
    <source>
        <dbReference type="EMBL" id="KAA6335274.1"/>
    </source>
</evidence>
<name>A0A5J4RNS8_9ZZZZ</name>
<comment type="caution">
    <text evidence="1">The sequence shown here is derived from an EMBL/GenBank/DDBJ whole genome shotgun (WGS) entry which is preliminary data.</text>
</comment>
<accession>A0A5J4RNS8</accession>
<sequence>MEEENRKTVAELTIYYKMQRLTSLIFDNQETADKFVAVIESMFNEKGKREYSFSGEIKTVYSGEVIVREIKDLADGKAKPEGTILEMIKVLDGLN</sequence>
<dbReference type="EMBL" id="SNRY01000910">
    <property type="protein sequence ID" value="KAA6335274.1"/>
    <property type="molecule type" value="Genomic_DNA"/>
</dbReference>
<reference evidence="1" key="1">
    <citation type="submission" date="2019-03" db="EMBL/GenBank/DDBJ databases">
        <title>Single cell metagenomics reveals metabolic interactions within the superorganism composed of flagellate Streblomastix strix and complex community of Bacteroidetes bacteria on its surface.</title>
        <authorList>
            <person name="Treitli S.C."/>
            <person name="Kolisko M."/>
            <person name="Husnik F."/>
            <person name="Keeling P."/>
            <person name="Hampl V."/>
        </authorList>
    </citation>
    <scope>NUCLEOTIDE SEQUENCE</scope>
    <source>
        <strain evidence="1">STM</strain>
    </source>
</reference>
<organism evidence="1">
    <name type="scientific">termite gut metagenome</name>
    <dbReference type="NCBI Taxonomy" id="433724"/>
    <lineage>
        <taxon>unclassified sequences</taxon>
        <taxon>metagenomes</taxon>
        <taxon>organismal metagenomes</taxon>
    </lineage>
</organism>
<dbReference type="AlphaFoldDB" id="A0A5J4RNS8"/>
<protein>
    <submittedName>
        <fullName evidence="1">Uncharacterized protein</fullName>
    </submittedName>
</protein>
<proteinExistence type="predicted"/>